<feature type="transmembrane region" description="Helical" evidence="5">
    <location>
        <begin position="341"/>
        <end position="361"/>
    </location>
</feature>
<name>A0A0B6ZVI6_9EUPU</name>
<accession>A0A0B6ZVI6</accession>
<feature type="transmembrane region" description="Helical" evidence="5">
    <location>
        <begin position="478"/>
        <end position="497"/>
    </location>
</feature>
<protein>
    <recommendedName>
        <fullName evidence="7">TM7S3/TM198-like domain-containing protein</fullName>
    </recommendedName>
</protein>
<feature type="transmembrane region" description="Helical" evidence="5">
    <location>
        <begin position="399"/>
        <end position="418"/>
    </location>
</feature>
<organism evidence="8">
    <name type="scientific">Arion vulgaris</name>
    <dbReference type="NCBI Taxonomy" id="1028688"/>
    <lineage>
        <taxon>Eukaryota</taxon>
        <taxon>Metazoa</taxon>
        <taxon>Spiralia</taxon>
        <taxon>Lophotrochozoa</taxon>
        <taxon>Mollusca</taxon>
        <taxon>Gastropoda</taxon>
        <taxon>Heterobranchia</taxon>
        <taxon>Euthyneura</taxon>
        <taxon>Panpulmonata</taxon>
        <taxon>Eupulmonata</taxon>
        <taxon>Stylommatophora</taxon>
        <taxon>Helicina</taxon>
        <taxon>Arionoidea</taxon>
        <taxon>Arionidae</taxon>
        <taxon>Arion</taxon>
    </lineage>
</organism>
<evidence type="ECO:0000256" key="1">
    <source>
        <dbReference type="ARBA" id="ARBA00004141"/>
    </source>
</evidence>
<keyword evidence="6" id="KW-0732">Signal</keyword>
<gene>
    <name evidence="8" type="primary">ORF83107</name>
</gene>
<feature type="transmembrane region" description="Helical" evidence="5">
    <location>
        <begin position="311"/>
        <end position="329"/>
    </location>
</feature>
<sequence>MLSSLRQRMWAALLLLILVFVNRRDCAQFNIQPGIPHRIVIQSNKTSSIYIQDVPSNIIFAVIQLHTQRNNLSISTEPKFDFGTTKTGTNVGLATMLVQGQTQFLWYVKAIAAYNLTAVAYIQLYTEYDPVPGGCNQVFSLAIDPSIVVTANSHTTNVWFQWSNLASASVESFPDCENITVANTLSYDVYVSFVQQRDFSEDSYLSSIEDMLSPDSIIDNGVNVFSVEDSPTAQSFVTVTSEENQGALYAVVVTRSDTKRQAAYVTAVTYACDIENNGCSSDSSILEIIFATVACCCGLFLLLLGHSFLKCMLFLFGLIYTSLLAYILLSLSNSLDDSLRLPIAMALGLVGGCIWLTYWYFCAFPIISVLVPGMCAGYMIAAVLFFTPFGNFWWWDTSLNYAIAFVCAVLIFTVMLMVYQKVLSIISCGIVGAFIFLMCMAIPLRSSLRLIFLNALYHQTKDGYVTAKVVAPFHLQDIILSALWPVLIIAGVTFQFYRSRNQASFEIPARHLTVQPQVPHRYIQDENDDDERASLLPRYAVEGISIPDSYQTIPSSNNRRSSTD</sequence>
<evidence type="ECO:0000256" key="2">
    <source>
        <dbReference type="ARBA" id="ARBA00022692"/>
    </source>
</evidence>
<dbReference type="Pfam" id="PF13886">
    <property type="entry name" value="TM7S3_TM198"/>
    <property type="match status" value="1"/>
</dbReference>
<evidence type="ECO:0000256" key="6">
    <source>
        <dbReference type="SAM" id="SignalP"/>
    </source>
</evidence>
<proteinExistence type="predicted"/>
<dbReference type="PANTHER" id="PTHR15937:SF3">
    <property type="entry name" value="TRANSMEMBRANE 7 SUPERFAMILY MEMBER 3"/>
    <property type="match status" value="1"/>
</dbReference>
<keyword evidence="4 5" id="KW-0472">Membrane</keyword>
<evidence type="ECO:0000256" key="5">
    <source>
        <dbReference type="SAM" id="Phobius"/>
    </source>
</evidence>
<feature type="domain" description="TM7S3/TM198-like" evidence="7">
    <location>
        <begin position="292"/>
        <end position="496"/>
    </location>
</feature>
<keyword evidence="2 5" id="KW-0812">Transmembrane</keyword>
<reference evidence="8" key="1">
    <citation type="submission" date="2014-12" db="EMBL/GenBank/DDBJ databases">
        <title>Insight into the proteome of Arion vulgaris.</title>
        <authorList>
            <person name="Aradska J."/>
            <person name="Bulat T."/>
            <person name="Smidak R."/>
            <person name="Sarate P."/>
            <person name="Gangsoo J."/>
            <person name="Sialana F."/>
            <person name="Bilban M."/>
            <person name="Lubec G."/>
        </authorList>
    </citation>
    <scope>NUCLEOTIDE SEQUENCE</scope>
    <source>
        <tissue evidence="8">Skin</tissue>
    </source>
</reference>
<feature type="transmembrane region" description="Helical" evidence="5">
    <location>
        <begin position="425"/>
        <end position="444"/>
    </location>
</feature>
<feature type="transmembrane region" description="Helical" evidence="5">
    <location>
        <begin position="366"/>
        <end position="387"/>
    </location>
</feature>
<dbReference type="InterPro" id="IPR042502">
    <property type="entry name" value="TM7SF3"/>
</dbReference>
<dbReference type="GO" id="GO:0043069">
    <property type="term" value="P:negative regulation of programmed cell death"/>
    <property type="evidence" value="ECO:0007669"/>
    <property type="project" value="TreeGrafter"/>
</dbReference>
<evidence type="ECO:0000256" key="4">
    <source>
        <dbReference type="ARBA" id="ARBA00023136"/>
    </source>
</evidence>
<feature type="signal peptide" evidence="6">
    <location>
        <begin position="1"/>
        <end position="26"/>
    </location>
</feature>
<dbReference type="GO" id="GO:0005886">
    <property type="term" value="C:plasma membrane"/>
    <property type="evidence" value="ECO:0007669"/>
    <property type="project" value="TreeGrafter"/>
</dbReference>
<dbReference type="AlphaFoldDB" id="A0A0B6ZVI6"/>
<keyword evidence="3 5" id="KW-1133">Transmembrane helix</keyword>
<dbReference type="Pfam" id="PF25992">
    <property type="entry name" value="Ig_TM7SF3_N"/>
    <property type="match status" value="1"/>
</dbReference>
<dbReference type="PANTHER" id="PTHR15937">
    <property type="entry name" value="TRANSMEMBRANE 7 SUPERFAMILY MEMBER 3"/>
    <property type="match status" value="1"/>
</dbReference>
<evidence type="ECO:0000313" key="8">
    <source>
        <dbReference type="EMBL" id="CEK72593.1"/>
    </source>
</evidence>
<dbReference type="EMBL" id="HACG01025728">
    <property type="protein sequence ID" value="CEK72593.1"/>
    <property type="molecule type" value="Transcribed_RNA"/>
</dbReference>
<evidence type="ECO:0000259" key="7">
    <source>
        <dbReference type="Pfam" id="PF13886"/>
    </source>
</evidence>
<evidence type="ECO:0000256" key="3">
    <source>
        <dbReference type="ARBA" id="ARBA00022989"/>
    </source>
</evidence>
<comment type="subcellular location">
    <subcellularLocation>
        <location evidence="1">Membrane</location>
        <topology evidence="1">Multi-pass membrane protein</topology>
    </subcellularLocation>
</comment>
<feature type="transmembrane region" description="Helical" evidence="5">
    <location>
        <begin position="285"/>
        <end position="304"/>
    </location>
</feature>
<feature type="chain" id="PRO_5002127179" description="TM7S3/TM198-like domain-containing protein" evidence="6">
    <location>
        <begin position="27"/>
        <end position="564"/>
    </location>
</feature>
<dbReference type="InterPro" id="IPR025256">
    <property type="entry name" value="TM7S3/TM198-like_dom"/>
</dbReference>